<sequence>MAIIRSLIAATALLGAAARAQVVGTPFGFGAGTTGGGDATPAAPADNDELTQWLADDEPRVILIDKEFNFLGDTCVDCECCIPDSNSCGDAGQNAIEVGIGWCGDSPTTTCTYDNAGLSGLEVGPNKSIVGVGDAGVIRGTGLRLHGTSNIIVQNIHITELNPQYIWGGDGISLDGCDLIWIDHVKISLVGRQMLVTGYETSRSLSLAVRFQTNILVGGSVTISNCELDGATDWSASCDGHHYWTILALGENDKVTFANNYIHQTSGRAPKIGAPGYWHVYNNYWYDNTGHAFDMSEANILIEGNVFEDVKSAYEEPHDSGAAFAVSSDDVSACSSALGRTCVANLLTDSEATAVANSDVLSSWPADEEGELTILPVEEVAAYVLANAGVGKLSSSGDSASSAEPSESATVSVPVIQTPTAGVPVIQTPTAEPEPEAVVTSTPAPVIEAPQAESTPAENVPATPSGSAAAPPKGACANRKLRRRHAQH</sequence>
<dbReference type="Proteomes" id="UP000054771">
    <property type="component" value="Unassembled WGS sequence"/>
</dbReference>
<evidence type="ECO:0000256" key="12">
    <source>
        <dbReference type="ARBA" id="ARBA00037631"/>
    </source>
</evidence>
<dbReference type="InterPro" id="IPR011050">
    <property type="entry name" value="Pectin_lyase_fold/virulence"/>
</dbReference>
<dbReference type="PANTHER" id="PTHR31683">
    <property type="entry name" value="PECTATE LYASE 18-RELATED"/>
    <property type="match status" value="1"/>
</dbReference>
<dbReference type="InterPro" id="IPR045032">
    <property type="entry name" value="PEL"/>
</dbReference>
<reference evidence="19" key="1">
    <citation type="journal article" date="2016" name="Genome Announc.">
        <title>Draft genome sequences of fungus Aspergillus calidoustus.</title>
        <authorList>
            <person name="Horn F."/>
            <person name="Linde J."/>
            <person name="Mattern D.J."/>
            <person name="Walther G."/>
            <person name="Guthke R."/>
            <person name="Scherlach K."/>
            <person name="Martin K."/>
            <person name="Brakhage A.A."/>
            <person name="Petzke L."/>
            <person name="Valiante V."/>
        </authorList>
    </citation>
    <scope>NUCLEOTIDE SEQUENCE [LARGE SCALE GENOMIC DNA]</scope>
    <source>
        <strain evidence="19">SF006504</strain>
    </source>
</reference>
<keyword evidence="10 14" id="KW-0624">Polysaccharide degradation</keyword>
<keyword evidence="3 14" id="KW-0964">Secreted</keyword>
<dbReference type="SUPFAM" id="SSF51126">
    <property type="entry name" value="Pectin lyase-like"/>
    <property type="match status" value="1"/>
</dbReference>
<dbReference type="GO" id="GO:0030570">
    <property type="term" value="F:pectate lyase activity"/>
    <property type="evidence" value="ECO:0007669"/>
    <property type="project" value="InterPro"/>
</dbReference>
<evidence type="ECO:0000256" key="1">
    <source>
        <dbReference type="ARBA" id="ARBA00004613"/>
    </source>
</evidence>
<dbReference type="InterPro" id="IPR002022">
    <property type="entry name" value="Pec_lyase"/>
</dbReference>
<dbReference type="EMBL" id="CDMC01000010">
    <property type="protein sequence ID" value="CEL08041.1"/>
    <property type="molecule type" value="Genomic_DNA"/>
</dbReference>
<dbReference type="STRING" id="454130.A0A0U5CE15"/>
<dbReference type="GO" id="GO:0047490">
    <property type="term" value="F:pectin lyase activity"/>
    <property type="evidence" value="ECO:0007669"/>
    <property type="project" value="UniProtKB-EC"/>
</dbReference>
<feature type="domain" description="Pectate lyase" evidence="17">
    <location>
        <begin position="71"/>
        <end position="313"/>
    </location>
</feature>
<keyword evidence="5" id="KW-1015">Disulfide bond</keyword>
<evidence type="ECO:0000313" key="19">
    <source>
        <dbReference type="Proteomes" id="UP000054771"/>
    </source>
</evidence>
<feature type="region of interest" description="Disordered" evidence="15">
    <location>
        <begin position="394"/>
        <end position="488"/>
    </location>
</feature>
<keyword evidence="8 14" id="KW-0119">Carbohydrate metabolism</keyword>
<organism evidence="18 19">
    <name type="scientific">Aspergillus calidoustus</name>
    <dbReference type="NCBI Taxonomy" id="454130"/>
    <lineage>
        <taxon>Eukaryota</taxon>
        <taxon>Fungi</taxon>
        <taxon>Dikarya</taxon>
        <taxon>Ascomycota</taxon>
        <taxon>Pezizomycotina</taxon>
        <taxon>Eurotiomycetes</taxon>
        <taxon>Eurotiomycetidae</taxon>
        <taxon>Eurotiales</taxon>
        <taxon>Aspergillaceae</taxon>
        <taxon>Aspergillus</taxon>
        <taxon>Aspergillus subgen. Nidulantes</taxon>
    </lineage>
</organism>
<feature type="chain" id="PRO_5006855647" description="pectin lyase" evidence="16">
    <location>
        <begin position="21"/>
        <end position="488"/>
    </location>
</feature>
<gene>
    <name evidence="18" type="ORF">ASPCAL11194</name>
</gene>
<proteinExistence type="inferred from homology"/>
<dbReference type="GO" id="GO:0045490">
    <property type="term" value="P:pectin catabolic process"/>
    <property type="evidence" value="ECO:0007669"/>
    <property type="project" value="UniProtKB-ARBA"/>
</dbReference>
<dbReference type="InterPro" id="IPR012334">
    <property type="entry name" value="Pectin_lyas_fold"/>
</dbReference>
<evidence type="ECO:0000256" key="9">
    <source>
        <dbReference type="ARBA" id="ARBA00023316"/>
    </source>
</evidence>
<evidence type="ECO:0000256" key="16">
    <source>
        <dbReference type="SAM" id="SignalP"/>
    </source>
</evidence>
<evidence type="ECO:0000313" key="18">
    <source>
        <dbReference type="EMBL" id="CEL08041.1"/>
    </source>
</evidence>
<evidence type="ECO:0000256" key="2">
    <source>
        <dbReference type="ARBA" id="ARBA00010980"/>
    </source>
</evidence>
<protein>
    <recommendedName>
        <fullName evidence="13">pectin lyase</fullName>
        <ecNumber evidence="13">4.2.2.10</ecNumber>
    </recommendedName>
</protein>
<dbReference type="OMA" id="DWCGSYP"/>
<comment type="catalytic activity">
    <reaction evidence="11">
        <text>Eliminative cleavage of (1-&gt;4)-alpha-D-galacturonan methyl ester to give oligosaccharides with 4-deoxy-6-O-methyl-alpha-D-galact-4-enuronosyl groups at their non-reducing ends.</text>
        <dbReference type="EC" id="4.2.2.10"/>
    </reaction>
</comment>
<evidence type="ECO:0000256" key="6">
    <source>
        <dbReference type="ARBA" id="ARBA00023180"/>
    </source>
</evidence>
<dbReference type="SMART" id="SM00656">
    <property type="entry name" value="Amb_all"/>
    <property type="match status" value="1"/>
</dbReference>
<evidence type="ECO:0000256" key="10">
    <source>
        <dbReference type="ARBA" id="ARBA00023326"/>
    </source>
</evidence>
<feature type="signal peptide" evidence="16">
    <location>
        <begin position="1"/>
        <end position="20"/>
    </location>
</feature>
<keyword evidence="4 16" id="KW-0732">Signal</keyword>
<dbReference type="OrthoDB" id="1637350at2759"/>
<accession>A0A0U5CE15</accession>
<evidence type="ECO:0000256" key="13">
    <source>
        <dbReference type="ARBA" id="ARBA00039082"/>
    </source>
</evidence>
<dbReference type="GO" id="GO:0071555">
    <property type="term" value="P:cell wall organization"/>
    <property type="evidence" value="ECO:0007669"/>
    <property type="project" value="UniProtKB-KW"/>
</dbReference>
<evidence type="ECO:0000256" key="7">
    <source>
        <dbReference type="ARBA" id="ARBA00023239"/>
    </source>
</evidence>
<feature type="compositionally biased region" description="Low complexity" evidence="15">
    <location>
        <begin position="461"/>
        <end position="477"/>
    </location>
</feature>
<evidence type="ECO:0000256" key="14">
    <source>
        <dbReference type="RuleBase" id="RU361173"/>
    </source>
</evidence>
<dbReference type="Pfam" id="PF00544">
    <property type="entry name" value="Pectate_lyase_4"/>
    <property type="match status" value="1"/>
</dbReference>
<evidence type="ECO:0000256" key="8">
    <source>
        <dbReference type="ARBA" id="ARBA00023277"/>
    </source>
</evidence>
<evidence type="ECO:0000256" key="11">
    <source>
        <dbReference type="ARBA" id="ARBA00036818"/>
    </source>
</evidence>
<comment type="subcellular location">
    <subcellularLocation>
        <location evidence="1 14">Secreted</location>
    </subcellularLocation>
</comment>
<evidence type="ECO:0000259" key="17">
    <source>
        <dbReference type="SMART" id="SM00656"/>
    </source>
</evidence>
<dbReference type="FunFam" id="2.160.20.10:FF:000003">
    <property type="entry name" value="Pectin lyase F"/>
    <property type="match status" value="1"/>
</dbReference>
<comment type="similarity">
    <text evidence="2 14">Belongs to the polysaccharide lyase 1 family.</text>
</comment>
<keyword evidence="9" id="KW-0961">Cell wall biogenesis/degradation</keyword>
<dbReference type="GO" id="GO:0005576">
    <property type="term" value="C:extracellular region"/>
    <property type="evidence" value="ECO:0007669"/>
    <property type="project" value="UniProtKB-SubCell"/>
</dbReference>
<keyword evidence="7 14" id="KW-0456">Lyase</keyword>
<dbReference type="Gene3D" id="2.160.20.10">
    <property type="entry name" value="Single-stranded right-handed beta-helix, Pectin lyase-like"/>
    <property type="match status" value="1"/>
</dbReference>
<keyword evidence="6" id="KW-0325">Glycoprotein</keyword>
<comment type="function">
    <text evidence="12">Pectinolytic enzymes consist of four classes of enzymes: pectin lyase, polygalacturonase, pectin methylesterase and rhamnogalacturonase. Among pectinolytic enzymes, pectin lyase is the most important in depolymerization of pectin, since it cleaves internal glycosidic bonds of highly methylated pectins.</text>
</comment>
<evidence type="ECO:0000256" key="4">
    <source>
        <dbReference type="ARBA" id="ARBA00022729"/>
    </source>
</evidence>
<feature type="compositionally biased region" description="Basic residues" evidence="15">
    <location>
        <begin position="479"/>
        <end position="488"/>
    </location>
</feature>
<feature type="compositionally biased region" description="Low complexity" evidence="15">
    <location>
        <begin position="394"/>
        <end position="412"/>
    </location>
</feature>
<evidence type="ECO:0000256" key="15">
    <source>
        <dbReference type="SAM" id="MobiDB-lite"/>
    </source>
</evidence>
<evidence type="ECO:0000256" key="3">
    <source>
        <dbReference type="ARBA" id="ARBA00022525"/>
    </source>
</evidence>
<dbReference type="PANTHER" id="PTHR31683:SF67">
    <property type="entry name" value="PECTIN LYASE F-RELATED"/>
    <property type="match status" value="1"/>
</dbReference>
<dbReference type="AlphaFoldDB" id="A0A0U5CE15"/>
<dbReference type="EC" id="4.2.2.10" evidence="13"/>
<keyword evidence="19" id="KW-1185">Reference proteome</keyword>
<evidence type="ECO:0000256" key="5">
    <source>
        <dbReference type="ARBA" id="ARBA00023157"/>
    </source>
</evidence>
<name>A0A0U5CE15_ASPCI</name>